<dbReference type="SUPFAM" id="SSF51556">
    <property type="entry name" value="Metallo-dependent hydrolases"/>
    <property type="match status" value="1"/>
</dbReference>
<evidence type="ECO:0000256" key="1">
    <source>
        <dbReference type="SAM" id="SignalP"/>
    </source>
</evidence>
<dbReference type="EMBL" id="JBHUGS010000004">
    <property type="protein sequence ID" value="MFD1952067.1"/>
    <property type="molecule type" value="Genomic_DNA"/>
</dbReference>
<evidence type="ECO:0000313" key="2">
    <source>
        <dbReference type="EMBL" id="MFD1952067.1"/>
    </source>
</evidence>
<dbReference type="RefSeq" id="WP_380931119.1">
    <property type="nucleotide sequence ID" value="NZ_JBHUGS010000004.1"/>
</dbReference>
<feature type="chain" id="PRO_5045300529" evidence="1">
    <location>
        <begin position="18"/>
        <end position="408"/>
    </location>
</feature>
<dbReference type="CDD" id="cd01301">
    <property type="entry name" value="rDP_like"/>
    <property type="match status" value="1"/>
</dbReference>
<dbReference type="Pfam" id="PF01244">
    <property type="entry name" value="Peptidase_M19"/>
    <property type="match status" value="1"/>
</dbReference>
<sequence length="408" mass="43842">MRRIVAILFAVPLIVGAAPDPRTARAVHDRAIVLDTHFDTPANLGRAGWSIMDRHDVATTGDQVDVPRMVEGGVDGGFFAIYTAQGPRTPEGDRAARDAALVRAVQIREMVAAHPDVFRLTTTSAEARAAVAARKRFVFMSMENGYPFEADLTLMRTFQRLGVTMMSPVHFRDNDLADSATDKPEWNGLSETGRAFVAEANRLGIVIDASHSSDLALRQMIAQSKAPIILSHSGVRGVFDHPRNVSDADLRLLAAKGGVVQVNAFNGYMVPQPKIAEREAAIKALMTGIDPAKATDADRRKVLAGRKAIDARWPVPKARFDDVMKHLFHAIAVAGIDHVGMSGDFDGGGGVEGFDDVSDYPKVSAALLARGFSAADVAKVWGGNALRVLDEAQRRAEPGVKPVIPVTG</sequence>
<name>A0ABW4TZF1_9SPHN</name>
<dbReference type="PROSITE" id="PS51365">
    <property type="entry name" value="RENAL_DIPEPTIDASE_2"/>
    <property type="match status" value="1"/>
</dbReference>
<dbReference type="Gene3D" id="3.20.20.140">
    <property type="entry name" value="Metal-dependent hydrolases"/>
    <property type="match status" value="1"/>
</dbReference>
<organism evidence="2 3">
    <name type="scientific">Sphingomonas arantia</name>
    <dbReference type="NCBI Taxonomy" id="1460676"/>
    <lineage>
        <taxon>Bacteria</taxon>
        <taxon>Pseudomonadati</taxon>
        <taxon>Pseudomonadota</taxon>
        <taxon>Alphaproteobacteria</taxon>
        <taxon>Sphingomonadales</taxon>
        <taxon>Sphingomonadaceae</taxon>
        <taxon>Sphingomonas</taxon>
    </lineage>
</organism>
<feature type="signal peptide" evidence="1">
    <location>
        <begin position="1"/>
        <end position="17"/>
    </location>
</feature>
<dbReference type="PANTHER" id="PTHR10443">
    <property type="entry name" value="MICROSOMAL DIPEPTIDASE"/>
    <property type="match status" value="1"/>
</dbReference>
<comment type="caution">
    <text evidence="2">The sequence shown here is derived from an EMBL/GenBank/DDBJ whole genome shotgun (WGS) entry which is preliminary data.</text>
</comment>
<evidence type="ECO:0000313" key="3">
    <source>
        <dbReference type="Proteomes" id="UP001597400"/>
    </source>
</evidence>
<protein>
    <submittedName>
        <fullName evidence="2">Dipeptidase</fullName>
    </submittedName>
</protein>
<dbReference type="InterPro" id="IPR008257">
    <property type="entry name" value="Pept_M19"/>
</dbReference>
<dbReference type="Proteomes" id="UP001597400">
    <property type="component" value="Unassembled WGS sequence"/>
</dbReference>
<keyword evidence="3" id="KW-1185">Reference proteome</keyword>
<accession>A0ABW4TZF1</accession>
<gene>
    <name evidence="2" type="ORF">ACFSGX_14935</name>
</gene>
<keyword evidence="1" id="KW-0732">Signal</keyword>
<dbReference type="Gene3D" id="1.10.287.650">
    <property type="entry name" value="L27 domain"/>
    <property type="match status" value="1"/>
</dbReference>
<dbReference type="PANTHER" id="PTHR10443:SF12">
    <property type="entry name" value="DIPEPTIDASE"/>
    <property type="match status" value="1"/>
</dbReference>
<dbReference type="InterPro" id="IPR032466">
    <property type="entry name" value="Metal_Hydrolase"/>
</dbReference>
<reference evidence="3" key="1">
    <citation type="journal article" date="2019" name="Int. J. Syst. Evol. Microbiol.">
        <title>The Global Catalogue of Microorganisms (GCM) 10K type strain sequencing project: providing services to taxonomists for standard genome sequencing and annotation.</title>
        <authorList>
            <consortium name="The Broad Institute Genomics Platform"/>
            <consortium name="The Broad Institute Genome Sequencing Center for Infectious Disease"/>
            <person name="Wu L."/>
            <person name="Ma J."/>
        </authorList>
    </citation>
    <scope>NUCLEOTIDE SEQUENCE [LARGE SCALE GENOMIC DNA]</scope>
    <source>
        <strain evidence="3">CGMCC 1.12702</strain>
    </source>
</reference>
<proteinExistence type="predicted"/>